<comment type="caution">
    <text evidence="2">The sequence shown here is derived from an EMBL/GenBank/DDBJ whole genome shotgun (WGS) entry which is preliminary data.</text>
</comment>
<evidence type="ECO:0000313" key="3">
    <source>
        <dbReference type="Proteomes" id="UP000591803"/>
    </source>
</evidence>
<accession>A0A7W3D730</accession>
<gene>
    <name evidence="2" type="ORF">HV077_17905</name>
</gene>
<keyword evidence="1" id="KW-0812">Transmembrane</keyword>
<dbReference type="AlphaFoldDB" id="A0A7W3D730"/>
<feature type="transmembrane region" description="Helical" evidence="1">
    <location>
        <begin position="129"/>
        <end position="146"/>
    </location>
</feature>
<dbReference type="InterPro" id="IPR049458">
    <property type="entry name" value="EpsG-like"/>
</dbReference>
<feature type="transmembrane region" description="Helical" evidence="1">
    <location>
        <begin position="186"/>
        <end position="212"/>
    </location>
</feature>
<evidence type="ECO:0000313" key="2">
    <source>
        <dbReference type="EMBL" id="MBA8064227.1"/>
    </source>
</evidence>
<dbReference type="EMBL" id="JABXRI010000001">
    <property type="protein sequence ID" value="MBA8064227.1"/>
    <property type="molecule type" value="Genomic_DNA"/>
</dbReference>
<reference evidence="2 3" key="1">
    <citation type="submission" date="2020-06" db="EMBL/GenBank/DDBJ databases">
        <title>REHAB project genomes.</title>
        <authorList>
            <person name="Shaw L.P."/>
        </authorList>
    </citation>
    <scope>NUCLEOTIDE SEQUENCE [LARGE SCALE GENOMIC DNA]</scope>
    <source>
        <strain evidence="2 3">RHBSTW-00116</strain>
    </source>
</reference>
<feature type="transmembrane region" description="Helical" evidence="1">
    <location>
        <begin position="79"/>
        <end position="97"/>
    </location>
</feature>
<sequence>MLIYIAIFILLLFLALLKPNGKIALYVAMIFLGGICAFRGSDVDRDYNTYISIYSYIIDGYQYAIEPSFYFFSILSNKLVGAPWLIFVFYALLAIFFKIKFIQYWSPFFMLSVIVYYSNIYFLHEMTQIRIGLASSIGFFSLKYLIDNKKKYYFCILIAMTIHFSMIAFLFLPLMNLKNISKQFKINYSIALFALYVLYQFKVDLTSVIKFIGVDFIQNKYQMYQNQVNENDVSVNVFSAFQLLHIAIIYFAMYHSSKFENDDKFVTMLKVYSLGPVSLIAFSTVPGLSLRFSELFSVCEIILLPMLVRQIKQTGVAYFSVITLSFSILIVNIYYMLLVKAYTF</sequence>
<protein>
    <submittedName>
        <fullName evidence="2">EpsG family protein</fullName>
    </submittedName>
</protein>
<dbReference type="Pfam" id="PF14897">
    <property type="entry name" value="EpsG"/>
    <property type="match status" value="1"/>
</dbReference>
<feature type="transmembrane region" description="Helical" evidence="1">
    <location>
        <begin position="316"/>
        <end position="337"/>
    </location>
</feature>
<proteinExistence type="predicted"/>
<keyword evidence="1" id="KW-0472">Membrane</keyword>
<evidence type="ECO:0000256" key="1">
    <source>
        <dbReference type="SAM" id="Phobius"/>
    </source>
</evidence>
<organism evidence="2 3">
    <name type="scientific">Citrobacter freundii</name>
    <dbReference type="NCBI Taxonomy" id="546"/>
    <lineage>
        <taxon>Bacteria</taxon>
        <taxon>Pseudomonadati</taxon>
        <taxon>Pseudomonadota</taxon>
        <taxon>Gammaproteobacteria</taxon>
        <taxon>Enterobacterales</taxon>
        <taxon>Enterobacteriaceae</taxon>
        <taxon>Citrobacter</taxon>
        <taxon>Citrobacter freundii complex</taxon>
    </lineage>
</organism>
<name>A0A7W3D730_CITFR</name>
<feature type="transmembrane region" description="Helical" evidence="1">
    <location>
        <begin position="153"/>
        <end position="174"/>
    </location>
</feature>
<feature type="transmembrane region" description="Helical" evidence="1">
    <location>
        <begin position="233"/>
        <end position="254"/>
    </location>
</feature>
<dbReference type="Proteomes" id="UP000591803">
    <property type="component" value="Unassembled WGS sequence"/>
</dbReference>
<feature type="transmembrane region" description="Helical" evidence="1">
    <location>
        <begin position="104"/>
        <end position="123"/>
    </location>
</feature>
<keyword evidence="1" id="KW-1133">Transmembrane helix</keyword>
<feature type="transmembrane region" description="Helical" evidence="1">
    <location>
        <begin position="274"/>
        <end position="304"/>
    </location>
</feature>